<evidence type="ECO:0000256" key="1">
    <source>
        <dbReference type="ARBA" id="ARBA00022714"/>
    </source>
</evidence>
<evidence type="ECO:0000256" key="2">
    <source>
        <dbReference type="ARBA" id="ARBA00022723"/>
    </source>
</evidence>
<dbReference type="InterPro" id="IPR042216">
    <property type="entry name" value="MitoNEET_CISD"/>
</dbReference>
<dbReference type="SMART" id="SM00704">
    <property type="entry name" value="ZnF_CDGSH"/>
    <property type="match status" value="1"/>
</dbReference>
<evidence type="ECO:0000256" key="4">
    <source>
        <dbReference type="ARBA" id="ARBA00023014"/>
    </source>
</evidence>
<dbReference type="InterPro" id="IPR052950">
    <property type="entry name" value="CISD"/>
</dbReference>
<evidence type="ECO:0000256" key="3">
    <source>
        <dbReference type="ARBA" id="ARBA00023004"/>
    </source>
</evidence>
<name>A0A1S7LCE1_MAGMO</name>
<keyword evidence="2" id="KW-0479">Metal-binding</keyword>
<reference evidence="6" key="1">
    <citation type="submission" date="2015-04" db="EMBL/GenBank/DDBJ databases">
        <authorList>
            <person name="Syromyatnikov M.Y."/>
            <person name="Popov V.N."/>
        </authorList>
    </citation>
    <scope>NUCLEOTIDE SEQUENCE</scope>
    <source>
        <strain evidence="6">MO-1</strain>
    </source>
</reference>
<evidence type="ECO:0000313" key="6">
    <source>
        <dbReference type="EMBL" id="CRH04485.1"/>
    </source>
</evidence>
<dbReference type="GO" id="GO:0005737">
    <property type="term" value="C:cytoplasm"/>
    <property type="evidence" value="ECO:0007669"/>
    <property type="project" value="UniProtKB-ARBA"/>
</dbReference>
<dbReference type="EMBL" id="LO017727">
    <property type="protein sequence ID" value="CRH04485.1"/>
    <property type="molecule type" value="Genomic_DNA"/>
</dbReference>
<proteinExistence type="predicted"/>
<dbReference type="GO" id="GO:0051537">
    <property type="term" value="F:2 iron, 2 sulfur cluster binding"/>
    <property type="evidence" value="ECO:0007669"/>
    <property type="project" value="UniProtKB-KW"/>
</dbReference>
<evidence type="ECO:0000259" key="5">
    <source>
        <dbReference type="SMART" id="SM00704"/>
    </source>
</evidence>
<dbReference type="PANTHER" id="PTHR46491">
    <property type="entry name" value="CDGSH IRON SULFUR DOMAIN PROTEIN HOMOLOG"/>
    <property type="match status" value="1"/>
</dbReference>
<keyword evidence="1" id="KW-0001">2Fe-2S</keyword>
<feature type="domain" description="Iron-binding zinc finger CDGSH type" evidence="5">
    <location>
        <begin position="39"/>
        <end position="76"/>
    </location>
</feature>
<keyword evidence="4" id="KW-0411">Iron-sulfur</keyword>
<dbReference type="Gene3D" id="3.40.5.90">
    <property type="entry name" value="CDGSH iron-sulfur domain, mitoNEET-type"/>
    <property type="match status" value="1"/>
</dbReference>
<gene>
    <name evidence="6" type="ORF">MAGMO_0272</name>
</gene>
<dbReference type="AlphaFoldDB" id="A0A1S7LCE1"/>
<sequence>MHHMHPVIVRLNAGEHRVCHCGDSLEHPLCDRQQGPVCERAQRFTVEQEKNIPICQCGRTETAPICDGAHGYSQKERARLKRHAEETAEETAE</sequence>
<dbReference type="PANTHER" id="PTHR46491:SF3">
    <property type="entry name" value="CDGSH IRON-SULFUR DOMAIN-CONTAINING PROTEIN 3, MITOCHONDRIAL"/>
    <property type="match status" value="1"/>
</dbReference>
<organism evidence="6">
    <name type="scientific">Magnetococcus massalia (strain MO-1)</name>
    <dbReference type="NCBI Taxonomy" id="451514"/>
    <lineage>
        <taxon>Bacteria</taxon>
        <taxon>Pseudomonadati</taxon>
        <taxon>Pseudomonadota</taxon>
        <taxon>Magnetococcia</taxon>
        <taxon>Magnetococcales</taxon>
        <taxon>Magnetococcaceae</taxon>
        <taxon>Magnetococcus</taxon>
    </lineage>
</organism>
<dbReference type="GO" id="GO:0046872">
    <property type="term" value="F:metal ion binding"/>
    <property type="evidence" value="ECO:0007669"/>
    <property type="project" value="UniProtKB-KW"/>
</dbReference>
<keyword evidence="3" id="KW-0408">Iron</keyword>
<protein>
    <recommendedName>
        <fullName evidence="5">Iron-binding zinc finger CDGSH type domain-containing protein</fullName>
    </recommendedName>
</protein>
<accession>A0A1S7LCE1</accession>
<dbReference type="InterPro" id="IPR018967">
    <property type="entry name" value="FeS-contain_CDGSH-typ"/>
</dbReference>